<dbReference type="EMBL" id="JBHUOG010000001">
    <property type="protein sequence ID" value="MFD2794065.1"/>
    <property type="molecule type" value="Genomic_DNA"/>
</dbReference>
<name>A0ABW5VUL8_9MICO</name>
<accession>A0ABW5VUL8</accession>
<evidence type="ECO:0000256" key="1">
    <source>
        <dbReference type="SAM" id="MobiDB-lite"/>
    </source>
</evidence>
<feature type="transmembrane region" description="Helical" evidence="2">
    <location>
        <begin position="45"/>
        <end position="65"/>
    </location>
</feature>
<dbReference type="Proteomes" id="UP001597479">
    <property type="component" value="Unassembled WGS sequence"/>
</dbReference>
<protein>
    <recommendedName>
        <fullName evidence="5">Secreted protein</fullName>
    </recommendedName>
</protein>
<evidence type="ECO:0008006" key="5">
    <source>
        <dbReference type="Google" id="ProtNLM"/>
    </source>
</evidence>
<organism evidence="3 4">
    <name type="scientific">Promicromonospora vindobonensis</name>
    <dbReference type="NCBI Taxonomy" id="195748"/>
    <lineage>
        <taxon>Bacteria</taxon>
        <taxon>Bacillati</taxon>
        <taxon>Actinomycetota</taxon>
        <taxon>Actinomycetes</taxon>
        <taxon>Micrococcales</taxon>
        <taxon>Promicromonosporaceae</taxon>
        <taxon>Promicromonospora</taxon>
    </lineage>
</organism>
<gene>
    <name evidence="3" type="ORF">ACFS27_10965</name>
</gene>
<feature type="region of interest" description="Disordered" evidence="1">
    <location>
        <begin position="449"/>
        <end position="488"/>
    </location>
</feature>
<comment type="caution">
    <text evidence="3">The sequence shown here is derived from an EMBL/GenBank/DDBJ whole genome shotgun (WGS) entry which is preliminary data.</text>
</comment>
<evidence type="ECO:0000313" key="4">
    <source>
        <dbReference type="Proteomes" id="UP001597479"/>
    </source>
</evidence>
<reference evidence="4" key="1">
    <citation type="journal article" date="2019" name="Int. J. Syst. Evol. Microbiol.">
        <title>The Global Catalogue of Microorganisms (GCM) 10K type strain sequencing project: providing services to taxonomists for standard genome sequencing and annotation.</title>
        <authorList>
            <consortium name="The Broad Institute Genomics Platform"/>
            <consortium name="The Broad Institute Genome Sequencing Center for Infectious Disease"/>
            <person name="Wu L."/>
            <person name="Ma J."/>
        </authorList>
    </citation>
    <scope>NUCLEOTIDE SEQUENCE [LARGE SCALE GENOMIC DNA]</scope>
    <source>
        <strain evidence="4">CCM 7044</strain>
    </source>
</reference>
<sequence length="488" mass="50101">MNIGDTDVLARLKAGADSVEEHPFDADAVLAGSRRALRRRRTRQAAGACTTAAAVVFSLALAGPVPVPGVGDVTLPGSEQVRELFGLADASRCDVPEPAVRRTPEPAAPAHLRPRVTYTLTDARPLSTCFDVRVDDTVPGVGRAPDTLTPDGAFWGLSQPETEDEYSITYHVLGAGSGSGFVTGDANTLVSGLTAHGRQVAWYELSGSTPEELVDAPYRLRAASTVAGDVRTIAQIPRGGTVGLTMTDERIAWRHGTTVSVAPADGTGQPRTLARQATAVGSDSDEIVVASLGQDADGLPTTTFTAYGDDGGVTTLLTVANPGDPVSIVDITDDVLAYGAGDGLGGLTVVPRADGIADPDEDQTVVVRLGDNAVEGLSAAGDAVAWVSGPVAYLLRDTAPSRAGGPDLLRVAQSGQRERMMIGLAGDRIAWSTTDGSAARIKIATLLEPERAGATTGPAPAEPGSGGRAVPAAPRVTVPENADLPTLD</sequence>
<keyword evidence="2" id="KW-0472">Membrane</keyword>
<dbReference type="RefSeq" id="WP_377182806.1">
    <property type="nucleotide sequence ID" value="NZ_JBHUOG010000001.1"/>
</dbReference>
<keyword evidence="2" id="KW-0812">Transmembrane</keyword>
<feature type="compositionally biased region" description="Low complexity" evidence="1">
    <location>
        <begin position="452"/>
        <end position="463"/>
    </location>
</feature>
<proteinExistence type="predicted"/>
<evidence type="ECO:0000313" key="3">
    <source>
        <dbReference type="EMBL" id="MFD2794065.1"/>
    </source>
</evidence>
<keyword evidence="2" id="KW-1133">Transmembrane helix</keyword>
<keyword evidence="4" id="KW-1185">Reference proteome</keyword>
<evidence type="ECO:0000256" key="2">
    <source>
        <dbReference type="SAM" id="Phobius"/>
    </source>
</evidence>